<keyword evidence="3" id="KW-1185">Reference proteome</keyword>
<sequence>MPNRRRVTCVLATLAALCAILPGTAHAAPGRSVGLFREVPAGVPLTKSLDLRKLPAAAPREQQVRLSAVDQNVPAPVTFDECHKDIKNGYWTKNRFASCTITDMAYQRYACPEAGCAVIGTAWARVISTSNLLPGQRKLEVATRMVGWSLSGVVTDAMQFGIAMSCGPRYTTGTAHCDTPSAQIVKSVADWRAQSDEAHVFTMEGTDVPSPADSPAVQAEQRTWYVGERHLVAEDTGDRTTLVTGAHSAYLRCDVARLLYPGYAAGSDCAFAFQPLYVLDNSATSGFTASAALVRAALVNFAGTYPGTAQGHFAPGNPGYQGTSGGRTYPVTRLFHDTGLQAVHRATAELACAQHWGPDYAARPDGQVNTCAVYPFDTTYDGATLPAPGVDRGPSYAVQPVLDRDYQALLASVGQFVVNNHILDGDGYWVYPYA</sequence>
<name>A0A1K1SKY6_9PSEU</name>
<proteinExistence type="predicted"/>
<accession>A0A1K1SKY6</accession>
<reference evidence="3" key="1">
    <citation type="submission" date="2016-11" db="EMBL/GenBank/DDBJ databases">
        <authorList>
            <person name="Varghese N."/>
            <person name="Submissions S."/>
        </authorList>
    </citation>
    <scope>NUCLEOTIDE SEQUENCE [LARGE SCALE GENOMIC DNA]</scope>
    <source>
        <strain evidence="3">DSM 44671</strain>
    </source>
</reference>
<evidence type="ECO:0000313" key="3">
    <source>
        <dbReference type="Proteomes" id="UP000182740"/>
    </source>
</evidence>
<evidence type="ECO:0000256" key="1">
    <source>
        <dbReference type="SAM" id="SignalP"/>
    </source>
</evidence>
<keyword evidence="1" id="KW-0732">Signal</keyword>
<protein>
    <submittedName>
        <fullName evidence="2">Uncharacterized protein</fullName>
    </submittedName>
</protein>
<dbReference type="Proteomes" id="UP000182740">
    <property type="component" value="Unassembled WGS sequence"/>
</dbReference>
<dbReference type="RefSeq" id="WP_143168668.1">
    <property type="nucleotide sequence ID" value="NZ_FPJG01000006.1"/>
</dbReference>
<dbReference type="AlphaFoldDB" id="A0A1K1SKY6"/>
<organism evidence="2 3">
    <name type="scientific">Amycolatopsis australiensis</name>
    <dbReference type="NCBI Taxonomy" id="546364"/>
    <lineage>
        <taxon>Bacteria</taxon>
        <taxon>Bacillati</taxon>
        <taxon>Actinomycetota</taxon>
        <taxon>Actinomycetes</taxon>
        <taxon>Pseudonocardiales</taxon>
        <taxon>Pseudonocardiaceae</taxon>
        <taxon>Amycolatopsis</taxon>
    </lineage>
</organism>
<dbReference type="STRING" id="546364.SAMN04489730_5888"/>
<feature type="chain" id="PRO_5012634173" evidence="1">
    <location>
        <begin position="28"/>
        <end position="434"/>
    </location>
</feature>
<feature type="signal peptide" evidence="1">
    <location>
        <begin position="1"/>
        <end position="27"/>
    </location>
</feature>
<dbReference type="OrthoDB" id="3636578at2"/>
<dbReference type="EMBL" id="FPJG01000006">
    <property type="protein sequence ID" value="SFW84517.1"/>
    <property type="molecule type" value="Genomic_DNA"/>
</dbReference>
<evidence type="ECO:0000313" key="2">
    <source>
        <dbReference type="EMBL" id="SFW84517.1"/>
    </source>
</evidence>
<gene>
    <name evidence="2" type="ORF">SAMN04489730_5888</name>
</gene>